<dbReference type="Proteomes" id="UP000712080">
    <property type="component" value="Unassembled WGS sequence"/>
</dbReference>
<dbReference type="PANTHER" id="PTHR37305:SF1">
    <property type="entry name" value="MEMBRANE PROTEIN"/>
    <property type="match status" value="1"/>
</dbReference>
<gene>
    <name evidence="2" type="ORF">G6047_14500</name>
</gene>
<dbReference type="EMBL" id="JAAMPU010000108">
    <property type="protein sequence ID" value="NMH29248.1"/>
    <property type="molecule type" value="Genomic_DNA"/>
</dbReference>
<keyword evidence="3" id="KW-1185">Reference proteome</keyword>
<accession>A0A972JJD6</accession>
<evidence type="ECO:0000256" key="1">
    <source>
        <dbReference type="SAM" id="Phobius"/>
    </source>
</evidence>
<dbReference type="PANTHER" id="PTHR37305">
    <property type="entry name" value="INTEGRAL MEMBRANE PROTEIN-RELATED"/>
    <property type="match status" value="1"/>
</dbReference>
<dbReference type="RefSeq" id="WP_169528351.1">
    <property type="nucleotide sequence ID" value="NZ_JAAMPU010000108.1"/>
</dbReference>
<keyword evidence="1" id="KW-0472">Membrane</keyword>
<evidence type="ECO:0000313" key="3">
    <source>
        <dbReference type="Proteomes" id="UP000712080"/>
    </source>
</evidence>
<keyword evidence="1" id="KW-1133">Transmembrane helix</keyword>
<feature type="transmembrane region" description="Helical" evidence="1">
    <location>
        <begin position="60"/>
        <end position="84"/>
    </location>
</feature>
<feature type="transmembrane region" description="Helical" evidence="1">
    <location>
        <begin position="153"/>
        <end position="172"/>
    </location>
</feature>
<feature type="transmembrane region" description="Helical" evidence="1">
    <location>
        <begin position="20"/>
        <end position="40"/>
    </location>
</feature>
<feature type="transmembrane region" description="Helical" evidence="1">
    <location>
        <begin position="179"/>
        <end position="200"/>
    </location>
</feature>
<protein>
    <submittedName>
        <fullName evidence="2">ABC transporter permease</fullName>
    </submittedName>
</protein>
<comment type="caution">
    <text evidence="2">The sequence shown here is derived from an EMBL/GenBank/DDBJ whole genome shotgun (WGS) entry which is preliminary data.</text>
</comment>
<name>A0A972JJD6_9FLAO</name>
<evidence type="ECO:0000313" key="2">
    <source>
        <dbReference type="EMBL" id="NMH29248.1"/>
    </source>
</evidence>
<proteinExistence type="predicted"/>
<feature type="transmembrane region" description="Helical" evidence="1">
    <location>
        <begin position="249"/>
        <end position="272"/>
    </location>
</feature>
<keyword evidence="1" id="KW-0812">Transmembrane</keyword>
<sequence length="277" mass="31450">MKRLISIELQKLWQSRASRVLIIIYFSLLFFMALLGAINIDFGNIKLGVKDLGILNFPIIWHITAYLASWFKLFLAIVIISMIANEYSYGTLKQNLIDGLTKKEFIASKGFTVLLLSGTSTLFVFVITLVLGYSFSSFTETSIVFSRMEYLPAYFLKLAGFYSICLFAGILVKRSAFALGAIFVWWIIEKLMTLALWFIFHSGDKIDAFSRFFPLESMSNLIDEPFTKIGIVRSAGQAMGVPKFADPGVSFLSMFIVLCWIVIFVLSSYRLLQKRDL</sequence>
<feature type="transmembrane region" description="Helical" evidence="1">
    <location>
        <begin position="111"/>
        <end position="133"/>
    </location>
</feature>
<dbReference type="AlphaFoldDB" id="A0A972JJD6"/>
<organism evidence="2 3">
    <name type="scientific">Flavobacterium silvaticum</name>
    <dbReference type="NCBI Taxonomy" id="1852020"/>
    <lineage>
        <taxon>Bacteria</taxon>
        <taxon>Pseudomonadati</taxon>
        <taxon>Bacteroidota</taxon>
        <taxon>Flavobacteriia</taxon>
        <taxon>Flavobacteriales</taxon>
        <taxon>Flavobacteriaceae</taxon>
        <taxon>Flavobacterium</taxon>
    </lineage>
</organism>
<reference evidence="2" key="1">
    <citation type="submission" date="2020-02" db="EMBL/GenBank/DDBJ databases">
        <title>Flavobacterium sp. genome.</title>
        <authorList>
            <person name="Jung H.S."/>
            <person name="Baek J.H."/>
            <person name="Jeon C.O."/>
        </authorList>
    </citation>
    <scope>NUCLEOTIDE SEQUENCE</scope>
    <source>
        <strain evidence="2">SE-s28</strain>
    </source>
</reference>